<dbReference type="SUPFAM" id="SSF56219">
    <property type="entry name" value="DNase I-like"/>
    <property type="match status" value="1"/>
</dbReference>
<gene>
    <name evidence="2" type="ORF">ANN_00857</name>
</gene>
<accession>A0ABQ8TRY5</accession>
<dbReference type="Pfam" id="PF14529">
    <property type="entry name" value="Exo_endo_phos_2"/>
    <property type="match status" value="1"/>
</dbReference>
<feature type="domain" description="Endonuclease/exonuclease/phosphatase" evidence="1">
    <location>
        <begin position="119"/>
        <end position="230"/>
    </location>
</feature>
<evidence type="ECO:0000259" key="1">
    <source>
        <dbReference type="Pfam" id="PF14529"/>
    </source>
</evidence>
<organism evidence="2 3">
    <name type="scientific">Periplaneta americana</name>
    <name type="common">American cockroach</name>
    <name type="synonym">Blatta americana</name>
    <dbReference type="NCBI Taxonomy" id="6978"/>
    <lineage>
        <taxon>Eukaryota</taxon>
        <taxon>Metazoa</taxon>
        <taxon>Ecdysozoa</taxon>
        <taxon>Arthropoda</taxon>
        <taxon>Hexapoda</taxon>
        <taxon>Insecta</taxon>
        <taxon>Pterygota</taxon>
        <taxon>Neoptera</taxon>
        <taxon>Polyneoptera</taxon>
        <taxon>Dictyoptera</taxon>
        <taxon>Blattodea</taxon>
        <taxon>Blattoidea</taxon>
        <taxon>Blattidae</taxon>
        <taxon>Blattinae</taxon>
        <taxon>Periplaneta</taxon>
    </lineage>
</organism>
<dbReference type="Gene3D" id="3.60.10.10">
    <property type="entry name" value="Endonuclease/exonuclease/phosphatase"/>
    <property type="match status" value="1"/>
</dbReference>
<evidence type="ECO:0000313" key="3">
    <source>
        <dbReference type="Proteomes" id="UP001148838"/>
    </source>
</evidence>
<dbReference type="Proteomes" id="UP001148838">
    <property type="component" value="Unassembled WGS sequence"/>
</dbReference>
<dbReference type="PANTHER" id="PTHR33273:SF2">
    <property type="entry name" value="ENDONUCLEASE_EXONUCLEASE_PHOSPHATASE DOMAIN-CONTAINING PROTEIN"/>
    <property type="match status" value="1"/>
</dbReference>
<dbReference type="InterPro" id="IPR036691">
    <property type="entry name" value="Endo/exonu/phosph_ase_sf"/>
</dbReference>
<dbReference type="EMBL" id="JAJSOF020000003">
    <property type="protein sequence ID" value="KAJ4449458.1"/>
    <property type="molecule type" value="Genomic_DNA"/>
</dbReference>
<reference evidence="2 3" key="1">
    <citation type="journal article" date="2022" name="Allergy">
        <title>Genome assembly and annotation of Periplaneta americana reveal a comprehensive cockroach allergen profile.</title>
        <authorList>
            <person name="Wang L."/>
            <person name="Xiong Q."/>
            <person name="Saelim N."/>
            <person name="Wang L."/>
            <person name="Nong W."/>
            <person name="Wan A.T."/>
            <person name="Shi M."/>
            <person name="Liu X."/>
            <person name="Cao Q."/>
            <person name="Hui J.H.L."/>
            <person name="Sookrung N."/>
            <person name="Leung T.F."/>
            <person name="Tungtrongchitr A."/>
            <person name="Tsui S.K.W."/>
        </authorList>
    </citation>
    <scope>NUCLEOTIDE SEQUENCE [LARGE SCALE GENOMIC DNA]</scope>
    <source>
        <strain evidence="2">PWHHKU_190912</strain>
    </source>
</reference>
<dbReference type="InterPro" id="IPR005135">
    <property type="entry name" value="Endo/exonuclease/phosphatase"/>
</dbReference>
<protein>
    <recommendedName>
        <fullName evidence="1">Endonuclease/exonuclease/phosphatase domain-containing protein</fullName>
    </recommendedName>
</protein>
<dbReference type="PANTHER" id="PTHR33273">
    <property type="entry name" value="DOMAIN-CONTAINING PROTEIN, PUTATIVE-RELATED"/>
    <property type="match status" value="1"/>
</dbReference>
<proteinExistence type="predicted"/>
<sequence>MVYVMLSNMTNQFQHINHIHRNFHVAFWNANGIRYDKYLVGHFLEEDDIDILLVNETHLNPQWKLTLRGYEVYRSDKGSYGGTAVIIKSGIYHRLIDSPLFHYIEGTFVEVSFPTESIVFGAIYCSPSKPLMKEDLDLLSTVGEHFHLGGDYNAKNIAWNSRVTTLRGRRLELHSQQNNYHILASSTPTYFSYNPLVQPDILDIALYKGNAVPAQIITTDDFSSDHKPVIITLCINANARPEILSSHYITNWALFRDYINESLPGNFTVSSTEELDTETEIFMNTLTTAMKLSTAKIPDTKKALLPFNIREIIKEKKRARKMWHLTRNRDHKKEYNRLKNQVNKAVFNNMLDKLDKDIEDASSSSNIWKITRRLTKPRTNCRTQPVHGKNGPEYTDSGKATVLADAVESHLHPAEENNDLSEHFNSIRQEVGTFFKTPTKNSIRFTTPSEVKKIVKKLYGRRAPGKDGITNTAIRNIPKRAVTFMIKLFNTSMKLQHFPAPWKLAVIVTIPKANKNP</sequence>
<name>A0ABQ8TRY5_PERAM</name>
<evidence type="ECO:0000313" key="2">
    <source>
        <dbReference type="EMBL" id="KAJ4449458.1"/>
    </source>
</evidence>
<comment type="caution">
    <text evidence="2">The sequence shown here is derived from an EMBL/GenBank/DDBJ whole genome shotgun (WGS) entry which is preliminary data.</text>
</comment>
<keyword evidence="3" id="KW-1185">Reference proteome</keyword>